<gene>
    <name evidence="1" type="ORF">nattely_44</name>
</gene>
<dbReference type="Proteomes" id="UP000501773">
    <property type="component" value="Segment"/>
</dbReference>
<evidence type="ECO:0000313" key="1">
    <source>
        <dbReference type="EMBL" id="QIQ66211.1"/>
    </source>
</evidence>
<accession>A0A6G9LMJ2</accession>
<proteinExistence type="predicted"/>
<organism evidence="1 2">
    <name type="scientific">Enterococcus phage nattely</name>
    <dbReference type="NCBI Taxonomy" id="2719593"/>
    <lineage>
        <taxon>Viruses</taxon>
        <taxon>Duplodnaviria</taxon>
        <taxon>Heunggongvirae</taxon>
        <taxon>Uroviricota</taxon>
        <taxon>Caudoviricetes</taxon>
        <taxon>Andrewesvirinae</taxon>
        <taxon>Vipetofemvirus</taxon>
        <taxon>Vipetofemvirus nattely</taxon>
    </lineage>
</organism>
<sequence>MIENNKIEDSKVEKIVDLIESLLIVSEINEETEVWIETLTPSHGQCHLPVTGLSMDGENDLFLLLDIDKDHGVKVPQLLKHLQKYIDENEVEELWYWSGINEPFTVDSYYIMEDNTLVFSDYNGERDE</sequence>
<protein>
    <submittedName>
        <fullName evidence="1">Uncharacterized protein</fullName>
    </submittedName>
</protein>
<keyword evidence="2" id="KW-1185">Reference proteome</keyword>
<evidence type="ECO:0000313" key="2">
    <source>
        <dbReference type="Proteomes" id="UP000501773"/>
    </source>
</evidence>
<name>A0A6G9LMJ2_9CAUD</name>
<dbReference type="EMBL" id="MT119360">
    <property type="protein sequence ID" value="QIQ66211.1"/>
    <property type="molecule type" value="Genomic_DNA"/>
</dbReference>
<reference evidence="2" key="1">
    <citation type="submission" date="2020-02" db="EMBL/GenBank/DDBJ databases">
        <authorList>
            <person name="Olsen N.S."/>
            <person name="Forero-Junco L."/>
            <person name="Kot W."/>
            <person name="Hansen L.H."/>
        </authorList>
    </citation>
    <scope>NUCLEOTIDE SEQUENCE [LARGE SCALE GENOMIC DNA]</scope>
</reference>